<dbReference type="InterPro" id="IPR008622">
    <property type="entry name" value="FliT"/>
</dbReference>
<evidence type="ECO:0000313" key="6">
    <source>
        <dbReference type="EMBL" id="OWS71836.1"/>
    </source>
</evidence>
<keyword evidence="2" id="KW-0963">Cytoplasm</keyword>
<dbReference type="Pfam" id="PF05400">
    <property type="entry name" value="FliT"/>
    <property type="match status" value="1"/>
</dbReference>
<reference evidence="6 7" key="1">
    <citation type="submission" date="2017-05" db="EMBL/GenBank/DDBJ databases">
        <title>Polynucleobacter sp. MWH-K35W1 isolated from the permanently anoxic monimolimnion of a meromictic lake.</title>
        <authorList>
            <person name="Hahn M.W."/>
        </authorList>
    </citation>
    <scope>NUCLEOTIDE SEQUENCE [LARGE SCALE GENOMIC DNA]</scope>
    <source>
        <strain evidence="6 7">MWH-K35W1</strain>
    </source>
</reference>
<comment type="subcellular location">
    <subcellularLocation>
        <location evidence="1">Cytoplasm</location>
        <location evidence="1">Cytosol</location>
    </subcellularLocation>
</comment>
<keyword evidence="7" id="KW-1185">Reference proteome</keyword>
<dbReference type="GO" id="GO:0044781">
    <property type="term" value="P:bacterial-type flagellum organization"/>
    <property type="evidence" value="ECO:0007669"/>
    <property type="project" value="UniProtKB-KW"/>
</dbReference>
<sequence>MISLYESMVEISRQMLEAARRQDWDGLGRLEVLCQGYIHQIPVYDERAPLSPQVLEKKVAMLKKILSNDKEIRELMEPWMARLNQIMGARIAGSSKSADKEG</sequence>
<keyword evidence="4" id="KW-0143">Chaperone</keyword>
<evidence type="ECO:0000256" key="1">
    <source>
        <dbReference type="ARBA" id="ARBA00004514"/>
    </source>
</evidence>
<dbReference type="Gene3D" id="1.20.58.380">
    <property type="entry name" value="Flagellar protein flit"/>
    <property type="match status" value="1"/>
</dbReference>
<comment type="caution">
    <text evidence="6">The sequence shown here is derived from an EMBL/GenBank/DDBJ whole genome shotgun (WGS) entry which is preliminary data.</text>
</comment>
<evidence type="ECO:0000256" key="5">
    <source>
        <dbReference type="ARBA" id="ARBA00093797"/>
    </source>
</evidence>
<dbReference type="Proteomes" id="UP000198104">
    <property type="component" value="Unassembled WGS sequence"/>
</dbReference>
<protein>
    <recommendedName>
        <fullName evidence="5">Flagellar protein FliT</fullName>
    </recommendedName>
</protein>
<accession>A0A254Q2P3</accession>
<evidence type="ECO:0000256" key="3">
    <source>
        <dbReference type="ARBA" id="ARBA00022795"/>
    </source>
</evidence>
<evidence type="ECO:0000313" key="7">
    <source>
        <dbReference type="Proteomes" id="UP000198104"/>
    </source>
</evidence>
<evidence type="ECO:0000256" key="4">
    <source>
        <dbReference type="ARBA" id="ARBA00023186"/>
    </source>
</evidence>
<dbReference type="EMBL" id="NGUO01000008">
    <property type="protein sequence ID" value="OWS71836.1"/>
    <property type="molecule type" value="Genomic_DNA"/>
</dbReference>
<keyword evidence="3" id="KW-1005">Bacterial flagellum biogenesis</keyword>
<organism evidence="6 7">
    <name type="scientific">Polynucleobacter aenigmaticus</name>
    <dbReference type="NCBI Taxonomy" id="1743164"/>
    <lineage>
        <taxon>Bacteria</taxon>
        <taxon>Pseudomonadati</taxon>
        <taxon>Pseudomonadota</taxon>
        <taxon>Betaproteobacteria</taxon>
        <taxon>Burkholderiales</taxon>
        <taxon>Burkholderiaceae</taxon>
        <taxon>Polynucleobacter</taxon>
    </lineage>
</organism>
<evidence type="ECO:0000256" key="2">
    <source>
        <dbReference type="ARBA" id="ARBA00022490"/>
    </source>
</evidence>
<proteinExistence type="predicted"/>
<name>A0A254Q2P3_9BURK</name>
<gene>
    <name evidence="6" type="ORF">CBI30_05130</name>
</gene>
<dbReference type="AlphaFoldDB" id="A0A254Q2P3"/>